<dbReference type="Proteomes" id="UP001501371">
    <property type="component" value="Unassembled WGS sequence"/>
</dbReference>
<gene>
    <name evidence="1" type="ORF">GCM10009654_54720</name>
</gene>
<accession>A0ABP4FLU8</accession>
<protein>
    <submittedName>
        <fullName evidence="1">Uncharacterized protein</fullName>
    </submittedName>
</protein>
<dbReference type="EMBL" id="BAAAKV010000060">
    <property type="protein sequence ID" value="GAA1190259.1"/>
    <property type="molecule type" value="Genomic_DNA"/>
</dbReference>
<reference evidence="2" key="1">
    <citation type="journal article" date="2019" name="Int. J. Syst. Evol. Microbiol.">
        <title>The Global Catalogue of Microorganisms (GCM) 10K type strain sequencing project: providing services to taxonomists for standard genome sequencing and annotation.</title>
        <authorList>
            <consortium name="The Broad Institute Genomics Platform"/>
            <consortium name="The Broad Institute Genome Sequencing Center for Infectious Disease"/>
            <person name="Wu L."/>
            <person name="Ma J."/>
        </authorList>
    </citation>
    <scope>NUCLEOTIDE SEQUENCE [LARGE SCALE GENOMIC DNA]</scope>
    <source>
        <strain evidence="2">JCM 12696</strain>
    </source>
</reference>
<proteinExistence type="predicted"/>
<name>A0ABP4FLU8_9ACTN</name>
<evidence type="ECO:0000313" key="1">
    <source>
        <dbReference type="EMBL" id="GAA1190259.1"/>
    </source>
</evidence>
<organism evidence="1 2">
    <name type="scientific">Streptomyces hebeiensis</name>
    <dbReference type="NCBI Taxonomy" id="229486"/>
    <lineage>
        <taxon>Bacteria</taxon>
        <taxon>Bacillati</taxon>
        <taxon>Actinomycetota</taxon>
        <taxon>Actinomycetes</taxon>
        <taxon>Kitasatosporales</taxon>
        <taxon>Streptomycetaceae</taxon>
        <taxon>Streptomyces</taxon>
    </lineage>
</organism>
<comment type="caution">
    <text evidence="1">The sequence shown here is derived from an EMBL/GenBank/DDBJ whole genome shotgun (WGS) entry which is preliminary data.</text>
</comment>
<evidence type="ECO:0000313" key="2">
    <source>
        <dbReference type="Proteomes" id="UP001501371"/>
    </source>
</evidence>
<sequence>MADGTVAVTAAAEDGAGSAWAAGAADTPSSRAAAQAMRLVRMRFPLVCMDPSFDRVARPAGVPTASRVGSLRRANT</sequence>
<keyword evidence="2" id="KW-1185">Reference proteome</keyword>